<evidence type="ECO:0000313" key="2">
    <source>
        <dbReference type="EMBL" id="KAG9232021.1"/>
    </source>
</evidence>
<gene>
    <name evidence="2" type="ORF">BJ875DRAFT_467976</name>
</gene>
<accession>A0A9P8C4H3</accession>
<reference evidence="2" key="1">
    <citation type="journal article" date="2021" name="IMA Fungus">
        <title>Genomic characterization of three marine fungi, including Emericellopsis atlantica sp. nov. with signatures of a generalist lifestyle and marine biomass degradation.</title>
        <authorList>
            <person name="Hagestad O.C."/>
            <person name="Hou L."/>
            <person name="Andersen J.H."/>
            <person name="Hansen E.H."/>
            <person name="Altermark B."/>
            <person name="Li C."/>
            <person name="Kuhnert E."/>
            <person name="Cox R.J."/>
            <person name="Crous P.W."/>
            <person name="Spatafora J.W."/>
            <person name="Lail K."/>
            <person name="Amirebrahimi M."/>
            <person name="Lipzen A."/>
            <person name="Pangilinan J."/>
            <person name="Andreopoulos W."/>
            <person name="Hayes R.D."/>
            <person name="Ng V."/>
            <person name="Grigoriev I.V."/>
            <person name="Jackson S.A."/>
            <person name="Sutton T.D.S."/>
            <person name="Dobson A.D.W."/>
            <person name="Rama T."/>
        </authorList>
    </citation>
    <scope>NUCLEOTIDE SEQUENCE</scope>
    <source>
        <strain evidence="2">TRa018bII</strain>
    </source>
</reference>
<dbReference type="OrthoDB" id="5327538at2759"/>
<dbReference type="Proteomes" id="UP000824998">
    <property type="component" value="Unassembled WGS sequence"/>
</dbReference>
<feature type="domain" description="Aminoglycoside phosphotransferase" evidence="1">
    <location>
        <begin position="141"/>
        <end position="346"/>
    </location>
</feature>
<sequence>MMNSRFFTCSMLGCERPSVRAIGGCDMCNRYLCLIHMSSSFHKCSKVLDDATYILQTAAEIDRLRSRINDIAVCNHASSLNGGRSCTIEYSSTIGPGALMGSANYHARIRFHDGSPSWLLRVPRVTSFASGLPSSLVEYLVLSEYATLKFLETTAVPAPRAFGYGICGTGTDHGTGVSFILMEELRGTPWTGRGVSGGEASENEKAKVWSGLADILMQLEKHPFPKAGSLCLQSSEIEVSAVASDRFLVLTPSGPFATSTAYYAAFAEQYLELILDSQLYTEYPINAYLVYRFLKDNATQLVPHEENQMTERFYLKHVDDKGDHLLVDEQLNITGIIDWQMARIVPQHEAFGPSLVTADMNALCNGKFSLSPNDLVLADMLGRRGLSNLASNMADEKVRRFSWGLALEPEWRYALPLANAILNAFGVVEGWSQWKESALKEYETDERLKGLISCSS</sequence>
<dbReference type="InterPro" id="IPR035896">
    <property type="entry name" value="AN1-like_Znf"/>
</dbReference>
<evidence type="ECO:0000259" key="1">
    <source>
        <dbReference type="Pfam" id="PF01636"/>
    </source>
</evidence>
<evidence type="ECO:0000313" key="3">
    <source>
        <dbReference type="Proteomes" id="UP000824998"/>
    </source>
</evidence>
<organism evidence="2 3">
    <name type="scientific">Amylocarpus encephaloides</name>
    <dbReference type="NCBI Taxonomy" id="45428"/>
    <lineage>
        <taxon>Eukaryota</taxon>
        <taxon>Fungi</taxon>
        <taxon>Dikarya</taxon>
        <taxon>Ascomycota</taxon>
        <taxon>Pezizomycotina</taxon>
        <taxon>Leotiomycetes</taxon>
        <taxon>Helotiales</taxon>
        <taxon>Helotiales incertae sedis</taxon>
        <taxon>Amylocarpus</taxon>
    </lineage>
</organism>
<dbReference type="SUPFAM" id="SSF56112">
    <property type="entry name" value="Protein kinase-like (PK-like)"/>
    <property type="match status" value="1"/>
</dbReference>
<proteinExistence type="predicted"/>
<dbReference type="PANTHER" id="PTHR21310">
    <property type="entry name" value="AMINOGLYCOSIDE PHOSPHOTRANSFERASE-RELATED-RELATED"/>
    <property type="match status" value="1"/>
</dbReference>
<dbReference type="AlphaFoldDB" id="A0A9P8C4H3"/>
<dbReference type="Gene3D" id="4.10.1110.10">
    <property type="entry name" value="AN1-like Zinc finger"/>
    <property type="match status" value="1"/>
</dbReference>
<dbReference type="PANTHER" id="PTHR21310:SF15">
    <property type="entry name" value="AMINOGLYCOSIDE PHOSPHOTRANSFERASE DOMAIN-CONTAINING PROTEIN"/>
    <property type="match status" value="1"/>
</dbReference>
<name>A0A9P8C4H3_9HELO</name>
<dbReference type="SUPFAM" id="SSF118310">
    <property type="entry name" value="AN1-like Zinc finger"/>
    <property type="match status" value="1"/>
</dbReference>
<keyword evidence="3" id="KW-1185">Reference proteome</keyword>
<comment type="caution">
    <text evidence="2">The sequence shown here is derived from an EMBL/GenBank/DDBJ whole genome shotgun (WGS) entry which is preliminary data.</text>
</comment>
<protein>
    <recommendedName>
        <fullName evidence="1">Aminoglycoside phosphotransferase domain-containing protein</fullName>
    </recommendedName>
</protein>
<dbReference type="InterPro" id="IPR051678">
    <property type="entry name" value="AGP_Transferase"/>
</dbReference>
<dbReference type="Pfam" id="PF01636">
    <property type="entry name" value="APH"/>
    <property type="match status" value="1"/>
</dbReference>
<dbReference type="InterPro" id="IPR011009">
    <property type="entry name" value="Kinase-like_dom_sf"/>
</dbReference>
<dbReference type="InterPro" id="IPR002575">
    <property type="entry name" value="Aminoglycoside_PTrfase"/>
</dbReference>
<dbReference type="EMBL" id="MU251569">
    <property type="protein sequence ID" value="KAG9232021.1"/>
    <property type="molecule type" value="Genomic_DNA"/>
</dbReference>